<reference evidence="4 5" key="1">
    <citation type="submission" date="2020-04" db="EMBL/GenBank/DDBJ databases">
        <title>Plant Genome Project.</title>
        <authorList>
            <person name="Zhang R.-G."/>
        </authorList>
    </citation>
    <scope>NUCLEOTIDE SEQUENCE [LARGE SCALE GENOMIC DNA]</scope>
    <source>
        <strain evidence="4">YNK0</strain>
        <tissue evidence="4">Leaf</tissue>
    </source>
</reference>
<accession>A0A835D1K3</accession>
<dbReference type="InterPro" id="IPR013083">
    <property type="entry name" value="Znf_RING/FYVE/PHD"/>
</dbReference>
<dbReference type="Proteomes" id="UP000655225">
    <property type="component" value="Unassembled WGS sequence"/>
</dbReference>
<dbReference type="EMBL" id="JABCRI010000024">
    <property type="protein sequence ID" value="KAF8377906.1"/>
    <property type="molecule type" value="Genomic_DNA"/>
</dbReference>
<protein>
    <recommendedName>
        <fullName evidence="3">RING-type domain-containing protein</fullName>
    </recommendedName>
</protein>
<dbReference type="PROSITE" id="PS50089">
    <property type="entry name" value="ZF_RING_2"/>
    <property type="match status" value="1"/>
</dbReference>
<gene>
    <name evidence="4" type="ORF">HHK36_031294</name>
</gene>
<dbReference type="Gene3D" id="3.30.40.10">
    <property type="entry name" value="Zinc/RING finger domain, C3HC4 (zinc finger)"/>
    <property type="match status" value="1"/>
</dbReference>
<feature type="region of interest" description="Disordered" evidence="2">
    <location>
        <begin position="151"/>
        <end position="204"/>
    </location>
</feature>
<evidence type="ECO:0000313" key="4">
    <source>
        <dbReference type="EMBL" id="KAF8377906.1"/>
    </source>
</evidence>
<dbReference type="OMA" id="SWSMHAF"/>
<dbReference type="GO" id="GO:0008270">
    <property type="term" value="F:zinc ion binding"/>
    <property type="evidence" value="ECO:0007669"/>
    <property type="project" value="UniProtKB-KW"/>
</dbReference>
<feature type="region of interest" description="Disordered" evidence="2">
    <location>
        <begin position="76"/>
        <end position="99"/>
    </location>
</feature>
<evidence type="ECO:0000313" key="5">
    <source>
        <dbReference type="Proteomes" id="UP000655225"/>
    </source>
</evidence>
<keyword evidence="1" id="KW-0479">Metal-binding</keyword>
<evidence type="ECO:0000259" key="3">
    <source>
        <dbReference type="PROSITE" id="PS50089"/>
    </source>
</evidence>
<name>A0A835D1K3_TETSI</name>
<sequence length="441" mass="48335">MGSACCVAAKDRTLPNRLNNETFHRNIRYSPSWSFQWDNRGRVAGEVENPTIEFAHGINRNVGLEIKRGIDIETGNVSEGGSPLENFRTPTSQKSPIHERTAGNLITPASDLSMESLSTEVDLTETPGVADTPASKLLSSLPLTLPLSTSKADPLFSQSHPLPVESTPSRRARRSPGHQLLRQVSSSRIPGLKSPNNNSVSEGRPSFVLSMCSNDLTMGSQGGSSDGWSMRTFSELVASSQRERWSFESESMGSGRGKITRSSSRLSASPSIDLQTCGVCSKLLTERSSWSSQKIIANNELSVVAVLVCGHVYHAECLENLTPETDRCDPACPVCIYGDAVSKMARKALRAEADMKAKSNKIPRNQVVDSDLDGDSIVFDHRKNVGREGKVPKMGPSSSMKSSFGRPFLRRHFSFGLKPTRSLSENNSERKKGFWARYRKE</sequence>
<dbReference type="SUPFAM" id="SSF57850">
    <property type="entry name" value="RING/U-box"/>
    <property type="match status" value="1"/>
</dbReference>
<organism evidence="4 5">
    <name type="scientific">Tetracentron sinense</name>
    <name type="common">Spur-leaf</name>
    <dbReference type="NCBI Taxonomy" id="13715"/>
    <lineage>
        <taxon>Eukaryota</taxon>
        <taxon>Viridiplantae</taxon>
        <taxon>Streptophyta</taxon>
        <taxon>Embryophyta</taxon>
        <taxon>Tracheophyta</taxon>
        <taxon>Spermatophyta</taxon>
        <taxon>Magnoliopsida</taxon>
        <taxon>Trochodendrales</taxon>
        <taxon>Trochodendraceae</taxon>
        <taxon>Tetracentron</taxon>
    </lineage>
</organism>
<feature type="region of interest" description="Disordered" evidence="2">
    <location>
        <begin position="419"/>
        <end position="441"/>
    </location>
</feature>
<keyword evidence="1" id="KW-0863">Zinc-finger</keyword>
<dbReference type="AlphaFoldDB" id="A0A835D1K3"/>
<dbReference type="PANTHER" id="PTHR31150:SF32">
    <property type="entry name" value="RING_U-BOX SUPERFAMILY PROTEIN"/>
    <property type="match status" value="1"/>
</dbReference>
<dbReference type="OrthoDB" id="1938835at2759"/>
<keyword evidence="5" id="KW-1185">Reference proteome</keyword>
<evidence type="ECO:0000256" key="1">
    <source>
        <dbReference type="PROSITE-ProRule" id="PRU00175"/>
    </source>
</evidence>
<keyword evidence="1" id="KW-0862">Zinc</keyword>
<comment type="caution">
    <text evidence="4">The sequence shown here is derived from an EMBL/GenBank/DDBJ whole genome shotgun (WGS) entry which is preliminary data.</text>
</comment>
<evidence type="ECO:0000256" key="2">
    <source>
        <dbReference type="SAM" id="MobiDB-lite"/>
    </source>
</evidence>
<proteinExistence type="predicted"/>
<feature type="compositionally biased region" description="Polar residues" evidence="2">
    <location>
        <begin position="182"/>
        <end position="201"/>
    </location>
</feature>
<dbReference type="InterPro" id="IPR001841">
    <property type="entry name" value="Znf_RING"/>
</dbReference>
<dbReference type="PANTHER" id="PTHR31150">
    <property type="entry name" value="EXPRESSED PROTEIN"/>
    <property type="match status" value="1"/>
</dbReference>
<dbReference type="SMART" id="SM00184">
    <property type="entry name" value="RING"/>
    <property type="match status" value="1"/>
</dbReference>
<feature type="domain" description="RING-type" evidence="3">
    <location>
        <begin position="277"/>
        <end position="335"/>
    </location>
</feature>